<dbReference type="PANTHER" id="PTHR42879">
    <property type="entry name" value="3-OXOACYL-(ACYL-CARRIER-PROTEIN) REDUCTASE"/>
    <property type="match status" value="1"/>
</dbReference>
<gene>
    <name evidence="7" type="primary">fabG</name>
    <name evidence="7" type="ORF">I5E68_07570</name>
</gene>
<comment type="catalytic activity">
    <reaction evidence="5">
        <text>a (3R)-hydroxyacyl-[ACP] + NADP(+) = a 3-oxoacyl-[ACP] + NADPH + H(+)</text>
        <dbReference type="Rhea" id="RHEA:17397"/>
        <dbReference type="Rhea" id="RHEA-COMP:9916"/>
        <dbReference type="Rhea" id="RHEA-COMP:9945"/>
        <dbReference type="ChEBI" id="CHEBI:15378"/>
        <dbReference type="ChEBI" id="CHEBI:57783"/>
        <dbReference type="ChEBI" id="CHEBI:58349"/>
        <dbReference type="ChEBI" id="CHEBI:78776"/>
        <dbReference type="ChEBI" id="CHEBI:78827"/>
        <dbReference type="EC" id="1.1.1.100"/>
    </reaction>
</comment>
<feature type="domain" description="Ketoreductase" evidence="6">
    <location>
        <begin position="7"/>
        <end position="197"/>
    </location>
</feature>
<comment type="function">
    <text evidence="5">Catalyzes the NADPH-dependent reduction of beta-ketoacyl-ACP substrates to beta-hydroxyacyl-ACP products, the first reductive step in the elongation cycle of fatty acid biosynthesis.</text>
</comment>
<dbReference type="InterPro" id="IPR002347">
    <property type="entry name" value="SDR_fam"/>
</dbReference>
<evidence type="ECO:0000256" key="3">
    <source>
        <dbReference type="PIRSR" id="PIRSR611284-1"/>
    </source>
</evidence>
<keyword evidence="5" id="KW-0444">Lipid biosynthesis</keyword>
<dbReference type="GO" id="GO:0051287">
    <property type="term" value="F:NAD binding"/>
    <property type="evidence" value="ECO:0007669"/>
    <property type="project" value="UniProtKB-UniRule"/>
</dbReference>
<dbReference type="InterPro" id="IPR057326">
    <property type="entry name" value="KR_dom"/>
</dbReference>
<dbReference type="GO" id="GO:0006633">
    <property type="term" value="P:fatty acid biosynthetic process"/>
    <property type="evidence" value="ECO:0007669"/>
    <property type="project" value="UniProtKB-KW"/>
</dbReference>
<dbReference type="RefSeq" id="WP_197164657.1">
    <property type="nucleotide sequence ID" value="NZ_JADZGI010000001.1"/>
</dbReference>
<comment type="subunit">
    <text evidence="5">Homotetramer.</text>
</comment>
<dbReference type="NCBIfam" id="NF005559">
    <property type="entry name" value="PRK07231.1"/>
    <property type="match status" value="1"/>
</dbReference>
<comment type="pathway">
    <text evidence="5">Lipid metabolism; fatty acid biosynthesis.</text>
</comment>
<keyword evidence="4 5" id="KW-0521">NADP</keyword>
<dbReference type="PRINTS" id="PR00081">
    <property type="entry name" value="GDHRDH"/>
</dbReference>
<dbReference type="InterPro" id="IPR050259">
    <property type="entry name" value="SDR"/>
</dbReference>
<feature type="binding site" evidence="4">
    <location>
        <begin position="161"/>
        <end position="165"/>
    </location>
    <ligand>
        <name>NADP(+)</name>
        <dbReference type="ChEBI" id="CHEBI:58349"/>
    </ligand>
</feature>
<name>A0A931MKH1_9SPHN</name>
<feature type="binding site" evidence="4">
    <location>
        <position position="96"/>
    </location>
    <ligand>
        <name>NADP(+)</name>
        <dbReference type="ChEBI" id="CHEBI:58349"/>
    </ligand>
</feature>
<feature type="binding site" evidence="4">
    <location>
        <position position="194"/>
    </location>
    <ligand>
        <name>NADP(+)</name>
        <dbReference type="ChEBI" id="CHEBI:58349"/>
    </ligand>
</feature>
<evidence type="ECO:0000313" key="7">
    <source>
        <dbReference type="EMBL" id="MBH0112808.1"/>
    </source>
</evidence>
<dbReference type="SUPFAM" id="SSF51735">
    <property type="entry name" value="NAD(P)-binding Rossmann-fold domains"/>
    <property type="match status" value="1"/>
</dbReference>
<dbReference type="InterPro" id="IPR011284">
    <property type="entry name" value="3oxo_ACP_reduc"/>
</dbReference>
<keyword evidence="8" id="KW-1185">Reference proteome</keyword>
<evidence type="ECO:0000313" key="8">
    <source>
        <dbReference type="Proteomes" id="UP000617634"/>
    </source>
</evidence>
<dbReference type="NCBIfam" id="TIGR01830">
    <property type="entry name" value="3oxo_ACP_reduc"/>
    <property type="match status" value="1"/>
</dbReference>
<dbReference type="PROSITE" id="PS00061">
    <property type="entry name" value="ADH_SHORT"/>
    <property type="match status" value="1"/>
</dbReference>
<proteinExistence type="inferred from homology"/>
<reference evidence="7" key="1">
    <citation type="submission" date="2020-11" db="EMBL/GenBank/DDBJ databases">
        <title>Novosphingobium aureum sp. nov., a marine bacterium isolated from sediment of a salt flat.</title>
        <authorList>
            <person name="Yoo Y."/>
            <person name="Kim J.-J."/>
        </authorList>
    </citation>
    <scope>NUCLEOTIDE SEQUENCE</scope>
    <source>
        <strain evidence="7">YJ-S2-02</strain>
    </source>
</reference>
<evidence type="ECO:0000256" key="4">
    <source>
        <dbReference type="PIRSR" id="PIRSR611284-2"/>
    </source>
</evidence>
<organism evidence="7 8">
    <name type="scientific">Novosphingobium aureum</name>
    <dbReference type="NCBI Taxonomy" id="2792964"/>
    <lineage>
        <taxon>Bacteria</taxon>
        <taxon>Pseudomonadati</taxon>
        <taxon>Pseudomonadota</taxon>
        <taxon>Alphaproteobacteria</taxon>
        <taxon>Sphingomonadales</taxon>
        <taxon>Sphingomonadaceae</taxon>
        <taxon>Novosphingobium</taxon>
    </lineage>
</organism>
<dbReference type="FunFam" id="3.40.50.720:FF:000173">
    <property type="entry name" value="3-oxoacyl-[acyl-carrier protein] reductase"/>
    <property type="match status" value="1"/>
</dbReference>
<dbReference type="NCBIfam" id="NF009466">
    <property type="entry name" value="PRK12826.1-2"/>
    <property type="match status" value="1"/>
</dbReference>
<keyword evidence="5" id="KW-0275">Fatty acid biosynthesis</keyword>
<sequence>MFDLHGMTALVTGASGGIGSAICRSLAAQGARLAISGSNPDKLRAFRDELDEHTPQHLQEVDHVAIPCNLSDPEQVEKLVPAALEALGKIDILVNNAGITRDGLVMRMKDEDWDDVIRINLESTFRLMRSVTKPMMKARFGRIINITSVVGTTGNPGQVNYCAAKGGVTAMSKSLAQELATRNVTVNCIAPGFIRTAMTDVLPDEQKAALNARIPAGRMGEAEEIASAAVYLASKEAAYVTGQTIHVNGGMVMI</sequence>
<protein>
    <recommendedName>
        <fullName evidence="5">3-oxoacyl-[acyl-carrier-protein] reductase</fullName>
        <ecNumber evidence="5">1.1.1.100</ecNumber>
    </recommendedName>
</protein>
<dbReference type="PRINTS" id="PR00080">
    <property type="entry name" value="SDRFAMILY"/>
</dbReference>
<keyword evidence="2 5" id="KW-0560">Oxidoreductase</keyword>
<dbReference type="EC" id="1.1.1.100" evidence="5"/>
<dbReference type="GO" id="GO:0004316">
    <property type="term" value="F:3-oxoacyl-[acyl-carrier-protein] reductase (NADPH) activity"/>
    <property type="evidence" value="ECO:0007669"/>
    <property type="project" value="UniProtKB-UniRule"/>
</dbReference>
<accession>A0A931MKH1</accession>
<feature type="active site" description="Proton acceptor" evidence="3">
    <location>
        <position position="161"/>
    </location>
</feature>
<comment type="caution">
    <text evidence="7">The sequence shown here is derived from an EMBL/GenBank/DDBJ whole genome shotgun (WGS) entry which is preliminary data.</text>
</comment>
<dbReference type="Pfam" id="PF13561">
    <property type="entry name" value="adh_short_C2"/>
    <property type="match status" value="1"/>
</dbReference>
<dbReference type="PANTHER" id="PTHR42879:SF2">
    <property type="entry name" value="3-OXOACYL-[ACYL-CARRIER-PROTEIN] REDUCTASE FABG"/>
    <property type="match status" value="1"/>
</dbReference>
<dbReference type="AlphaFoldDB" id="A0A931MKH1"/>
<comment type="similarity">
    <text evidence="1 5">Belongs to the short-chain dehydrogenases/reductases (SDR) family.</text>
</comment>
<dbReference type="SMART" id="SM00822">
    <property type="entry name" value="PKS_KR"/>
    <property type="match status" value="1"/>
</dbReference>
<evidence type="ECO:0000256" key="2">
    <source>
        <dbReference type="ARBA" id="ARBA00023002"/>
    </source>
</evidence>
<evidence type="ECO:0000256" key="1">
    <source>
        <dbReference type="ARBA" id="ARBA00006484"/>
    </source>
</evidence>
<dbReference type="EMBL" id="JADZGI010000001">
    <property type="protein sequence ID" value="MBH0112808.1"/>
    <property type="molecule type" value="Genomic_DNA"/>
</dbReference>
<keyword evidence="5" id="KW-0276">Fatty acid metabolism</keyword>
<evidence type="ECO:0000256" key="5">
    <source>
        <dbReference type="RuleBase" id="RU366074"/>
    </source>
</evidence>
<dbReference type="Gene3D" id="3.40.50.720">
    <property type="entry name" value="NAD(P)-binding Rossmann-like Domain"/>
    <property type="match status" value="1"/>
</dbReference>
<dbReference type="InterPro" id="IPR020904">
    <property type="entry name" value="Sc_DH/Rdtase_CS"/>
</dbReference>
<keyword evidence="5" id="KW-0443">Lipid metabolism</keyword>
<dbReference type="Proteomes" id="UP000617634">
    <property type="component" value="Unassembled WGS sequence"/>
</dbReference>
<dbReference type="CDD" id="cd05333">
    <property type="entry name" value="BKR_SDR_c"/>
    <property type="match status" value="1"/>
</dbReference>
<dbReference type="InterPro" id="IPR036291">
    <property type="entry name" value="NAD(P)-bd_dom_sf"/>
</dbReference>
<evidence type="ECO:0000259" key="6">
    <source>
        <dbReference type="SMART" id="SM00822"/>
    </source>
</evidence>